<evidence type="ECO:0000256" key="1">
    <source>
        <dbReference type="ARBA" id="ARBA00004141"/>
    </source>
</evidence>
<evidence type="ECO:0000256" key="6">
    <source>
        <dbReference type="ARBA" id="ARBA00023136"/>
    </source>
</evidence>
<evidence type="ECO:0000256" key="4">
    <source>
        <dbReference type="ARBA" id="ARBA00022847"/>
    </source>
</evidence>
<proteinExistence type="predicted"/>
<dbReference type="SUPFAM" id="SSF103473">
    <property type="entry name" value="MFS general substrate transporter"/>
    <property type="match status" value="1"/>
</dbReference>
<protein>
    <submittedName>
        <fullName evidence="8">Vesicular glutamate transporter 1</fullName>
    </submittedName>
</protein>
<keyword evidence="5 7" id="KW-1133">Transmembrane helix</keyword>
<dbReference type="InterPro" id="IPR050382">
    <property type="entry name" value="MFS_Na/Anion_cotransporter"/>
</dbReference>
<evidence type="ECO:0000256" key="7">
    <source>
        <dbReference type="SAM" id="Phobius"/>
    </source>
</evidence>
<feature type="transmembrane region" description="Helical" evidence="7">
    <location>
        <begin position="123"/>
        <end position="146"/>
    </location>
</feature>
<feature type="transmembrane region" description="Helical" evidence="7">
    <location>
        <begin position="44"/>
        <end position="64"/>
    </location>
</feature>
<keyword evidence="9" id="KW-1185">Reference proteome</keyword>
<feature type="transmembrane region" description="Helical" evidence="7">
    <location>
        <begin position="158"/>
        <end position="179"/>
    </location>
</feature>
<dbReference type="Gene3D" id="1.20.1250.20">
    <property type="entry name" value="MFS general substrate transporter like domains"/>
    <property type="match status" value="1"/>
</dbReference>
<dbReference type="FunFam" id="1.20.1250.20:FF:000003">
    <property type="entry name" value="Solute carrier family 17 member 3"/>
    <property type="match status" value="1"/>
</dbReference>
<reference evidence="8" key="1">
    <citation type="journal article" date="2023" name="G3 (Bethesda)">
        <title>Whole genome assembly and annotation of the endangered Caribbean coral Acropora cervicornis.</title>
        <authorList>
            <person name="Selwyn J.D."/>
            <person name="Vollmer S.V."/>
        </authorList>
    </citation>
    <scope>NUCLEOTIDE SEQUENCE</scope>
    <source>
        <strain evidence="8">K2</strain>
    </source>
</reference>
<dbReference type="GO" id="GO:0015293">
    <property type="term" value="F:symporter activity"/>
    <property type="evidence" value="ECO:0007669"/>
    <property type="project" value="UniProtKB-KW"/>
</dbReference>
<dbReference type="Pfam" id="PF07690">
    <property type="entry name" value="MFS_1"/>
    <property type="match status" value="1"/>
</dbReference>
<dbReference type="InterPro" id="IPR036259">
    <property type="entry name" value="MFS_trans_sf"/>
</dbReference>
<gene>
    <name evidence="8" type="ORF">P5673_000895</name>
</gene>
<dbReference type="Proteomes" id="UP001249851">
    <property type="component" value="Unassembled WGS sequence"/>
</dbReference>
<keyword evidence="4" id="KW-0769">Symport</keyword>
<keyword evidence="2" id="KW-0813">Transport</keyword>
<evidence type="ECO:0000313" key="9">
    <source>
        <dbReference type="Proteomes" id="UP001249851"/>
    </source>
</evidence>
<dbReference type="EMBL" id="JARQWQ010000002">
    <property type="protein sequence ID" value="KAK2573257.1"/>
    <property type="molecule type" value="Genomic_DNA"/>
</dbReference>
<sequence>MPVWAIVAAHFSENWGFYTLLTELPSFLKHRLNFDLSEAGFVSALPYLVMAFTVQVGGQVADCLRRKKSLSTSVVRKLFNSFGYTTNWLVAVVCLTLAVGGGGFAFSGFFVNHLDIAPPFAGILMGLSNTIATLPGIISPLLTGVIVQHHSAAEWREVFYLGGLIYIIGAVFYCIFSSGNKQAWAAGYSSLAEETDDDEQEIR</sequence>
<dbReference type="AlphaFoldDB" id="A0AAD9VGN7"/>
<evidence type="ECO:0000256" key="3">
    <source>
        <dbReference type="ARBA" id="ARBA00022692"/>
    </source>
</evidence>
<dbReference type="GO" id="GO:0006820">
    <property type="term" value="P:monoatomic anion transport"/>
    <property type="evidence" value="ECO:0007669"/>
    <property type="project" value="TreeGrafter"/>
</dbReference>
<evidence type="ECO:0000256" key="5">
    <source>
        <dbReference type="ARBA" id="ARBA00022989"/>
    </source>
</evidence>
<dbReference type="InterPro" id="IPR011701">
    <property type="entry name" value="MFS"/>
</dbReference>
<comment type="subcellular location">
    <subcellularLocation>
        <location evidence="1">Membrane</location>
        <topology evidence="1">Multi-pass membrane protein</topology>
    </subcellularLocation>
</comment>
<organism evidence="8 9">
    <name type="scientific">Acropora cervicornis</name>
    <name type="common">Staghorn coral</name>
    <dbReference type="NCBI Taxonomy" id="6130"/>
    <lineage>
        <taxon>Eukaryota</taxon>
        <taxon>Metazoa</taxon>
        <taxon>Cnidaria</taxon>
        <taxon>Anthozoa</taxon>
        <taxon>Hexacorallia</taxon>
        <taxon>Scleractinia</taxon>
        <taxon>Astrocoeniina</taxon>
        <taxon>Acroporidae</taxon>
        <taxon>Acropora</taxon>
    </lineage>
</organism>
<dbReference type="PANTHER" id="PTHR11662">
    <property type="entry name" value="SOLUTE CARRIER FAMILY 17"/>
    <property type="match status" value="1"/>
</dbReference>
<keyword evidence="6 7" id="KW-0472">Membrane</keyword>
<comment type="caution">
    <text evidence="8">The sequence shown here is derived from an EMBL/GenBank/DDBJ whole genome shotgun (WGS) entry which is preliminary data.</text>
</comment>
<feature type="transmembrane region" description="Helical" evidence="7">
    <location>
        <begin position="85"/>
        <end position="111"/>
    </location>
</feature>
<dbReference type="GO" id="GO:0016020">
    <property type="term" value="C:membrane"/>
    <property type="evidence" value="ECO:0007669"/>
    <property type="project" value="UniProtKB-SubCell"/>
</dbReference>
<dbReference type="PANTHER" id="PTHR11662:SF455">
    <property type="entry name" value="GH23975P"/>
    <property type="match status" value="1"/>
</dbReference>
<keyword evidence="3 7" id="KW-0812">Transmembrane</keyword>
<name>A0AAD9VGN7_ACRCE</name>
<reference evidence="8" key="2">
    <citation type="journal article" date="2023" name="Science">
        <title>Genomic signatures of disease resistance in endangered staghorn corals.</title>
        <authorList>
            <person name="Vollmer S.V."/>
            <person name="Selwyn J.D."/>
            <person name="Despard B.A."/>
            <person name="Roesel C.L."/>
        </authorList>
    </citation>
    <scope>NUCLEOTIDE SEQUENCE</scope>
    <source>
        <strain evidence="8">K2</strain>
    </source>
</reference>
<evidence type="ECO:0000256" key="2">
    <source>
        <dbReference type="ARBA" id="ARBA00022448"/>
    </source>
</evidence>
<accession>A0AAD9VGN7</accession>
<evidence type="ECO:0000313" key="8">
    <source>
        <dbReference type="EMBL" id="KAK2573257.1"/>
    </source>
</evidence>